<reference evidence="2 4" key="1">
    <citation type="submission" date="2010-03" db="EMBL/GenBank/DDBJ databases">
        <title>The genome sequence of Clostridiales sp. SSC/2.</title>
        <authorList>
            <consortium name="metaHIT consortium -- http://www.metahit.eu/"/>
            <person name="Pajon A."/>
            <person name="Turner K."/>
            <person name="Parkhill J."/>
            <person name="Duncan S."/>
            <person name="Flint H."/>
        </authorList>
    </citation>
    <scope>NUCLEOTIDE SEQUENCE [LARGE SCALE GENOMIC DNA]</scope>
    <source>
        <strain evidence="2 4">SSC/2</strain>
    </source>
</reference>
<reference evidence="3" key="4">
    <citation type="submission" date="2020-02" db="EMBL/GenBank/DDBJ databases">
        <authorList>
            <person name="Littmann E."/>
            <person name="Sorbara M."/>
        </authorList>
    </citation>
    <scope>NUCLEOTIDE SEQUENCE</scope>
    <source>
        <strain evidence="3">MSK.14.57</strain>
    </source>
</reference>
<dbReference type="EMBL" id="JAAITB010000004">
    <property type="protein sequence ID" value="NSJ78521.1"/>
    <property type="molecule type" value="Genomic_DNA"/>
</dbReference>
<dbReference type="Pfam" id="PF19484">
    <property type="entry name" value="DUF6020"/>
    <property type="match status" value="1"/>
</dbReference>
<feature type="transmembrane region" description="Helical" evidence="1">
    <location>
        <begin position="7"/>
        <end position="26"/>
    </location>
</feature>
<reference evidence="2 4" key="2">
    <citation type="submission" date="2010-03" db="EMBL/GenBank/DDBJ databases">
        <authorList>
            <person name="Pajon A."/>
        </authorList>
    </citation>
    <scope>NUCLEOTIDE SEQUENCE [LARGE SCALE GENOMIC DNA]</scope>
    <source>
        <strain evidence="2 4">SSC/2</strain>
    </source>
</reference>
<name>D4MV46_ANAHA</name>
<feature type="transmembrane region" description="Helical" evidence="1">
    <location>
        <begin position="246"/>
        <end position="269"/>
    </location>
</feature>
<keyword evidence="1" id="KW-0472">Membrane</keyword>
<feature type="transmembrane region" description="Helical" evidence="1">
    <location>
        <begin position="281"/>
        <end position="299"/>
    </location>
</feature>
<evidence type="ECO:0000313" key="2">
    <source>
        <dbReference type="EMBL" id="CBL39262.1"/>
    </source>
</evidence>
<dbReference type="Proteomes" id="UP001644750">
    <property type="component" value="Unassembled WGS sequence"/>
</dbReference>
<keyword evidence="5" id="KW-1185">Reference proteome</keyword>
<dbReference type="EMBL" id="FP929061">
    <property type="protein sequence ID" value="CBL39262.1"/>
    <property type="molecule type" value="Genomic_DNA"/>
</dbReference>
<evidence type="ECO:0008006" key="6">
    <source>
        <dbReference type="Google" id="ProtNLM"/>
    </source>
</evidence>
<evidence type="ECO:0000313" key="5">
    <source>
        <dbReference type="Proteomes" id="UP001644750"/>
    </source>
</evidence>
<keyword evidence="1" id="KW-1133">Transmembrane helix</keyword>
<dbReference type="PATRIC" id="fig|245018.3.peg.2696"/>
<organism evidence="2 4">
    <name type="scientific">Anaerostipes hadrus</name>
    <dbReference type="NCBI Taxonomy" id="649756"/>
    <lineage>
        <taxon>Bacteria</taxon>
        <taxon>Bacillati</taxon>
        <taxon>Bacillota</taxon>
        <taxon>Clostridia</taxon>
        <taxon>Lachnospirales</taxon>
        <taxon>Lachnospiraceae</taxon>
        <taxon>Anaerostipes</taxon>
    </lineage>
</organism>
<dbReference type="InterPro" id="IPR046062">
    <property type="entry name" value="DUF6020"/>
</dbReference>
<dbReference type="KEGG" id="bprl:CL2_24090"/>
<evidence type="ECO:0000256" key="1">
    <source>
        <dbReference type="SAM" id="Phobius"/>
    </source>
</evidence>
<dbReference type="AlphaFoldDB" id="D4MV46"/>
<feature type="transmembrane region" description="Helical" evidence="1">
    <location>
        <begin position="514"/>
        <end position="534"/>
    </location>
</feature>
<reference evidence="3 5" key="3">
    <citation type="journal article" date="2020" name="Cell Host Microbe">
        <title>Functional and Genomic Variation between Human-Derived Isolates of Lachnospiraceae Reveals Inter- and Intra-Species Diversity.</title>
        <authorList>
            <person name="Sorbara M.T."/>
            <person name="Littmann E.R."/>
            <person name="Fontana E."/>
            <person name="Moody T.U."/>
            <person name="Kohout C.E."/>
            <person name="Gjonbalaj M."/>
            <person name="Eaton V."/>
            <person name="Seok R."/>
            <person name="Leiner I.M."/>
            <person name="Pamer E.G."/>
        </authorList>
    </citation>
    <scope>NUCLEOTIDE SEQUENCE [LARGE SCALE GENOMIC DNA]</scope>
    <source>
        <strain evidence="3 5">MSK.14.57</strain>
    </source>
</reference>
<accession>D4MV46</accession>
<feature type="transmembrane region" description="Helical" evidence="1">
    <location>
        <begin position="158"/>
        <end position="183"/>
    </location>
</feature>
<feature type="transmembrane region" description="Helical" evidence="1">
    <location>
        <begin position="466"/>
        <end position="483"/>
    </location>
</feature>
<protein>
    <recommendedName>
        <fullName evidence="6">Glycosyltransferase RgtA/B/C/D-like domain-containing protein</fullName>
    </recommendedName>
</protein>
<feature type="transmembrane region" description="Helical" evidence="1">
    <location>
        <begin position="42"/>
        <end position="64"/>
    </location>
</feature>
<feature type="transmembrane region" description="Helical" evidence="1">
    <location>
        <begin position="490"/>
        <end position="508"/>
    </location>
</feature>
<gene>
    <name evidence="2" type="ORF">CL2_24090</name>
    <name evidence="3" type="ORF">G5A72_02720</name>
</gene>
<proteinExistence type="predicted"/>
<evidence type="ECO:0000313" key="4">
    <source>
        <dbReference type="Proteomes" id="UP000008960"/>
    </source>
</evidence>
<sequence length="540" mass="63766">MHQNNRIISWIISFLFSICMVISISYDQRDNWSLIICDKKHMISALIVTMILTMIVHMIMNVLYSKAGKSFIRLKTQANSGIGEKIFDHHPIAVPWSILIVLWLPNYILYFPGCLTYDIIRQYEQFFSGNLTNHHPVLTTLFEGMFVKFGRNIGCQNVGIAVYLLFTLLFTSGVFAICFYWMHKKNTKYWIRFTGLAFYGFFPIWSAYARTAVKDTLFYPIFVLFVLFIFDIVLEPEKIFDSKVKSILFLIVSLLLCLVRHNGFYILIFTMPFCIVGVKKYRRQLIVLFIIMVAFWEVYQKAILPMAGVKPGGKQEMLSIPFQQTARYVKYYRNDVSTEEEKVIRKVLDYDTIGKNYDPDLSDPVKNTYKQKDEYLKDYFNIWFEMLKKHPTAYIQATLNGTYGYWGYMTEIRYPYGYYVQPESMDIYQKEYKIYYLEKTKYIRDIYHGVLDTIYQKTPLTLFTKPMIYLWILIGLLGMVCSFKKTIRYWIAFLPVVTSFLICLASPVNGDMRYMLPITASTILYVAFVNEIIYKEYNKF</sequence>
<keyword evidence="1" id="KW-0812">Transmembrane</keyword>
<feature type="transmembrane region" description="Helical" evidence="1">
    <location>
        <begin position="189"/>
        <end position="209"/>
    </location>
</feature>
<dbReference type="RefSeq" id="WP_015530721.1">
    <property type="nucleotide sequence ID" value="NC_021016.1"/>
</dbReference>
<evidence type="ECO:0000313" key="3">
    <source>
        <dbReference type="EMBL" id="NSJ78521.1"/>
    </source>
</evidence>
<dbReference type="Proteomes" id="UP000008960">
    <property type="component" value="Chromosome"/>
</dbReference>
<feature type="transmembrane region" description="Helical" evidence="1">
    <location>
        <begin position="216"/>
        <end position="234"/>
    </location>
</feature>